<dbReference type="EMBL" id="MBFR01000188">
    <property type="protein sequence ID" value="PVU91687.1"/>
    <property type="molecule type" value="Genomic_DNA"/>
</dbReference>
<keyword evidence="6 7" id="KW-0472">Membrane</keyword>
<feature type="transmembrane region" description="Helical" evidence="7">
    <location>
        <begin position="465"/>
        <end position="482"/>
    </location>
</feature>
<evidence type="ECO:0000256" key="2">
    <source>
        <dbReference type="ARBA" id="ARBA00022448"/>
    </source>
</evidence>
<sequence length="524" mass="57715">MSEASMKDLEATGYNDKTTYVQQDKLTRSLKGRHMAMIALGGTIGTGLFVASGASLTIGGPGGSLAAYLGNGIIMLFVMTSLGEMSTFIPIAGSFNSFGERFVDKSYGFAVAYNYWYSWIVASANDLVAAGIVMQYWLPNINPIIWSIIVFVMVIIFNLFGSKVYGESEFWLSIIKVVAIVVFIVIGILVASGIIGGVKYGFTNWGYRDGPFVGGFRGFLSVYLYAGFSFNGTEIVGITSGESENPSRDIPRAIRSIFWRILLFYVITILLIGMIIPYDNPNLLNTGVANIAVSPLVLVLKLAGIKAAPDIMNAVILTSVLSAANSGLYLTSRTLYSLSIEGKGPRIMGRVSKSGTPIFSLIGCAFIITILFCLSLIGNKVIYTWFVALGGVSGMINWMGILFTQNRFRRGYILQGYNMKDLPYVANFYPYAQYFSFFLLGFFVLAQGQSTFIDVKFDVSGFLKTYLGIPIFLGMWIIYKLVNKIKLTPLSEIDYETENYISLGFPNNRHDNNTLKSQLISFFT</sequence>
<feature type="transmembrane region" description="Helical" evidence="7">
    <location>
        <begin position="215"/>
        <end position="236"/>
    </location>
</feature>
<dbReference type="AlphaFoldDB" id="A0A2T9YH78"/>
<feature type="domain" description="Amino acid permease/ SLC12A" evidence="8">
    <location>
        <begin position="34"/>
        <end position="486"/>
    </location>
</feature>
<evidence type="ECO:0000256" key="7">
    <source>
        <dbReference type="SAM" id="Phobius"/>
    </source>
</evidence>
<name>A0A2T9YH78_9FUNG</name>
<dbReference type="OrthoDB" id="3900342at2759"/>
<feature type="transmembrane region" description="Helical" evidence="7">
    <location>
        <begin position="144"/>
        <end position="161"/>
    </location>
</feature>
<evidence type="ECO:0000256" key="5">
    <source>
        <dbReference type="ARBA" id="ARBA00022989"/>
    </source>
</evidence>
<evidence type="ECO:0000259" key="8">
    <source>
        <dbReference type="Pfam" id="PF00324"/>
    </source>
</evidence>
<dbReference type="GO" id="GO:0016020">
    <property type="term" value="C:membrane"/>
    <property type="evidence" value="ECO:0007669"/>
    <property type="project" value="UniProtKB-SubCell"/>
</dbReference>
<keyword evidence="3 7" id="KW-0812">Transmembrane</keyword>
<feature type="transmembrane region" description="Helical" evidence="7">
    <location>
        <begin position="35"/>
        <end position="56"/>
    </location>
</feature>
<dbReference type="PANTHER" id="PTHR43341:SF1">
    <property type="entry name" value="GENERAL AMINO-ACID PERMEASE GAP1"/>
    <property type="match status" value="1"/>
</dbReference>
<protein>
    <recommendedName>
        <fullName evidence="8">Amino acid permease/ SLC12A domain-containing protein</fullName>
    </recommendedName>
</protein>
<keyword evidence="5 7" id="KW-1133">Transmembrane helix</keyword>
<dbReference type="InterPro" id="IPR050524">
    <property type="entry name" value="APC_YAT"/>
</dbReference>
<feature type="transmembrane region" description="Helical" evidence="7">
    <location>
        <begin position="424"/>
        <end position="445"/>
    </location>
</feature>
<feature type="transmembrane region" description="Helical" evidence="7">
    <location>
        <begin position="358"/>
        <end position="377"/>
    </location>
</feature>
<dbReference type="Gene3D" id="1.20.1740.10">
    <property type="entry name" value="Amino acid/polyamine transporter I"/>
    <property type="match status" value="1"/>
</dbReference>
<dbReference type="Proteomes" id="UP000245383">
    <property type="component" value="Unassembled WGS sequence"/>
</dbReference>
<proteinExistence type="predicted"/>
<evidence type="ECO:0000256" key="3">
    <source>
        <dbReference type="ARBA" id="ARBA00022692"/>
    </source>
</evidence>
<evidence type="ECO:0000256" key="1">
    <source>
        <dbReference type="ARBA" id="ARBA00004141"/>
    </source>
</evidence>
<feature type="transmembrane region" description="Helical" evidence="7">
    <location>
        <begin position="383"/>
        <end position="403"/>
    </location>
</feature>
<dbReference type="GO" id="GO:0015171">
    <property type="term" value="F:amino acid transmembrane transporter activity"/>
    <property type="evidence" value="ECO:0007669"/>
    <property type="project" value="TreeGrafter"/>
</dbReference>
<dbReference type="PANTHER" id="PTHR43341">
    <property type="entry name" value="AMINO ACID PERMEASE"/>
    <property type="match status" value="1"/>
</dbReference>
<comment type="subcellular location">
    <subcellularLocation>
        <location evidence="1">Membrane</location>
        <topology evidence="1">Multi-pass membrane protein</topology>
    </subcellularLocation>
</comment>
<feature type="transmembrane region" description="Helical" evidence="7">
    <location>
        <begin position="173"/>
        <end position="195"/>
    </location>
</feature>
<feature type="transmembrane region" description="Helical" evidence="7">
    <location>
        <begin position="257"/>
        <end position="278"/>
    </location>
</feature>
<feature type="transmembrane region" description="Helical" evidence="7">
    <location>
        <begin position="116"/>
        <end position="138"/>
    </location>
</feature>
<evidence type="ECO:0000313" key="10">
    <source>
        <dbReference type="Proteomes" id="UP000245383"/>
    </source>
</evidence>
<keyword evidence="4" id="KW-0029">Amino-acid transport</keyword>
<feature type="transmembrane region" description="Helical" evidence="7">
    <location>
        <begin position="68"/>
        <end position="95"/>
    </location>
</feature>
<comment type="caution">
    <text evidence="9">The sequence shown here is derived from an EMBL/GenBank/DDBJ whole genome shotgun (WGS) entry which is preliminary data.</text>
</comment>
<evidence type="ECO:0000313" key="9">
    <source>
        <dbReference type="EMBL" id="PVU91687.1"/>
    </source>
</evidence>
<dbReference type="PIRSF" id="PIRSF006060">
    <property type="entry name" value="AA_transporter"/>
    <property type="match status" value="1"/>
</dbReference>
<dbReference type="InterPro" id="IPR004841">
    <property type="entry name" value="AA-permease/SLC12A_dom"/>
</dbReference>
<reference evidence="9 10" key="1">
    <citation type="journal article" date="2018" name="MBio">
        <title>Comparative Genomics Reveals the Core Gene Toolbox for the Fungus-Insect Symbiosis.</title>
        <authorList>
            <person name="Wang Y."/>
            <person name="Stata M."/>
            <person name="Wang W."/>
            <person name="Stajich J.E."/>
            <person name="White M.M."/>
            <person name="Moncalvo J.M."/>
        </authorList>
    </citation>
    <scope>NUCLEOTIDE SEQUENCE [LARGE SCALE GENOMIC DNA]</scope>
    <source>
        <strain evidence="9 10">SWE-8-4</strain>
    </source>
</reference>
<evidence type="ECO:0000256" key="4">
    <source>
        <dbReference type="ARBA" id="ARBA00022970"/>
    </source>
</evidence>
<keyword evidence="2" id="KW-0813">Transport</keyword>
<dbReference type="STRING" id="133385.A0A2T9YH78"/>
<organism evidence="9 10">
    <name type="scientific">Smittium simulii</name>
    <dbReference type="NCBI Taxonomy" id="133385"/>
    <lineage>
        <taxon>Eukaryota</taxon>
        <taxon>Fungi</taxon>
        <taxon>Fungi incertae sedis</taxon>
        <taxon>Zoopagomycota</taxon>
        <taxon>Kickxellomycotina</taxon>
        <taxon>Harpellomycetes</taxon>
        <taxon>Harpellales</taxon>
        <taxon>Legeriomycetaceae</taxon>
        <taxon>Smittium</taxon>
    </lineage>
</organism>
<feature type="transmembrane region" description="Helical" evidence="7">
    <location>
        <begin position="284"/>
        <end position="303"/>
    </location>
</feature>
<dbReference type="FunFam" id="1.20.1740.10:FF:000001">
    <property type="entry name" value="Amino acid permease"/>
    <property type="match status" value="1"/>
</dbReference>
<dbReference type="Pfam" id="PF00324">
    <property type="entry name" value="AA_permease"/>
    <property type="match status" value="1"/>
</dbReference>
<evidence type="ECO:0000256" key="6">
    <source>
        <dbReference type="ARBA" id="ARBA00023136"/>
    </source>
</evidence>
<gene>
    <name evidence="9" type="ORF">BB561_004259</name>
</gene>
<keyword evidence="10" id="KW-1185">Reference proteome</keyword>
<accession>A0A2T9YH78</accession>